<dbReference type="RefSeq" id="WP_257632658.1">
    <property type="nucleotide sequence ID" value="NZ_JANIIC010000027.1"/>
</dbReference>
<evidence type="ECO:0000313" key="1">
    <source>
        <dbReference type="EMBL" id="MCQ8831779.1"/>
    </source>
</evidence>
<accession>A0A9X2RXF4</accession>
<protein>
    <submittedName>
        <fullName evidence="1">Uncharacterized protein</fullName>
    </submittedName>
</protein>
<dbReference type="AlphaFoldDB" id="A0A9X2RXF4"/>
<gene>
    <name evidence="1" type="ORF">NQU54_22585</name>
</gene>
<comment type="caution">
    <text evidence="1">The sequence shown here is derived from an EMBL/GenBank/DDBJ whole genome shotgun (WGS) entry which is preliminary data.</text>
</comment>
<name>A0A9X2RXF4_STRMQ</name>
<keyword evidence="2" id="KW-1185">Reference proteome</keyword>
<dbReference type="InterPro" id="IPR045677">
    <property type="entry name" value="DUF6197"/>
</dbReference>
<evidence type="ECO:0000313" key="2">
    <source>
        <dbReference type="Proteomes" id="UP001142400"/>
    </source>
</evidence>
<reference evidence="1" key="1">
    <citation type="submission" date="2022-06" db="EMBL/GenBank/DDBJ databases">
        <title>WGS of actinobacteria.</title>
        <authorList>
            <person name="Thawai C."/>
        </authorList>
    </citation>
    <scope>NUCLEOTIDE SEQUENCE</scope>
    <source>
        <strain evidence="1">DSM 42010</strain>
    </source>
</reference>
<organism evidence="1 2">
    <name type="scientific">Streptomyces malaysiensis subsp. samsunensis</name>
    <dbReference type="NCBI Taxonomy" id="459658"/>
    <lineage>
        <taxon>Bacteria</taxon>
        <taxon>Bacillati</taxon>
        <taxon>Actinomycetota</taxon>
        <taxon>Actinomycetes</taxon>
        <taxon>Kitasatosporales</taxon>
        <taxon>Streptomycetaceae</taxon>
        <taxon>Streptomyces</taxon>
        <taxon>Streptomyces violaceusniger group</taxon>
    </lineage>
</organism>
<dbReference type="Proteomes" id="UP001142400">
    <property type="component" value="Unassembled WGS sequence"/>
</dbReference>
<dbReference type="EMBL" id="JANIIC010000027">
    <property type="protein sequence ID" value="MCQ8831779.1"/>
    <property type="molecule type" value="Genomic_DNA"/>
</dbReference>
<proteinExistence type="predicted"/>
<dbReference type="Pfam" id="PF19698">
    <property type="entry name" value="DUF6197"/>
    <property type="match status" value="1"/>
</dbReference>
<sequence length="201" mass="22017">MTTHAPVGASQLSADAKQLVREIEQFLATQPARRPTIPAPKPARGSGIDLPPVDELIAEAGIVTGPAPRTKKQPKTKGGELPGGLWRMLPDWALTARRGARRQVTVTEHLQLTALVIQRYGWCGRGLRSRSGRRCILGAQAVLYRLGYGDQDTAMAAGRVMDRILAARGIRAHYWEWNDHAGRDEGDVLYLLREAIRAAGQ</sequence>